<dbReference type="Pfam" id="PF12833">
    <property type="entry name" value="HTH_18"/>
    <property type="match status" value="1"/>
</dbReference>
<proteinExistence type="predicted"/>
<dbReference type="InterPro" id="IPR018060">
    <property type="entry name" value="HTH_AraC"/>
</dbReference>
<dbReference type="PANTHER" id="PTHR43280:SF28">
    <property type="entry name" value="HTH-TYPE TRANSCRIPTIONAL ACTIVATOR RHAS"/>
    <property type="match status" value="1"/>
</dbReference>
<dbReference type="Proteomes" id="UP001202134">
    <property type="component" value="Unassembled WGS sequence"/>
</dbReference>
<dbReference type="InterPro" id="IPR013656">
    <property type="entry name" value="PAS_4"/>
</dbReference>
<dbReference type="InterPro" id="IPR020449">
    <property type="entry name" value="Tscrpt_reg_AraC-type_HTH"/>
</dbReference>
<evidence type="ECO:0000256" key="1">
    <source>
        <dbReference type="ARBA" id="ARBA00023015"/>
    </source>
</evidence>
<dbReference type="PANTHER" id="PTHR43280">
    <property type="entry name" value="ARAC-FAMILY TRANSCRIPTIONAL REGULATOR"/>
    <property type="match status" value="1"/>
</dbReference>
<dbReference type="InterPro" id="IPR035965">
    <property type="entry name" value="PAS-like_dom_sf"/>
</dbReference>
<dbReference type="SUPFAM" id="SSF55785">
    <property type="entry name" value="PYP-like sensor domain (PAS domain)"/>
    <property type="match status" value="1"/>
</dbReference>
<dbReference type="PROSITE" id="PS00041">
    <property type="entry name" value="HTH_ARAC_FAMILY_1"/>
    <property type="match status" value="1"/>
</dbReference>
<dbReference type="Gene3D" id="1.10.10.60">
    <property type="entry name" value="Homeodomain-like"/>
    <property type="match status" value="1"/>
</dbReference>
<dbReference type="Pfam" id="PF08448">
    <property type="entry name" value="PAS_4"/>
    <property type="match status" value="1"/>
</dbReference>
<sequence length="243" mass="28243">MSKIGLLEAIGVSQAISIFELLPDIRFWIKNTQSQIIYANKVYLESTPFFHLEQIQGKTDYDFFPHYLANQYIVDDMKVMKGEVVIDRLEMNVLKNGDLAWFSTTKRPLFDENKMIIGSMGFTRNLAHQSQLDYEVQHIKVPVEYMQQHFKSAISIQSLAELSHISVSALERRFKKYLGKTPKQFLNELRLERARRYLIETDLPIADIAHECGFAEPSYFTKQFKALFGELPSTTRTMMLSKL</sequence>
<dbReference type="PROSITE" id="PS01124">
    <property type="entry name" value="HTH_ARAC_FAMILY_2"/>
    <property type="match status" value="1"/>
</dbReference>
<keyword evidence="3" id="KW-0804">Transcription</keyword>
<evidence type="ECO:0000256" key="3">
    <source>
        <dbReference type="ARBA" id="ARBA00023163"/>
    </source>
</evidence>
<organism evidence="5 6">
    <name type="scientific">Shewanella electrodiphila</name>
    <dbReference type="NCBI Taxonomy" id="934143"/>
    <lineage>
        <taxon>Bacteria</taxon>
        <taxon>Pseudomonadati</taxon>
        <taxon>Pseudomonadota</taxon>
        <taxon>Gammaproteobacteria</taxon>
        <taxon>Alteromonadales</taxon>
        <taxon>Shewanellaceae</taxon>
        <taxon>Shewanella</taxon>
    </lineage>
</organism>
<evidence type="ECO:0000313" key="5">
    <source>
        <dbReference type="EMBL" id="MCL1045043.1"/>
    </source>
</evidence>
<evidence type="ECO:0000259" key="4">
    <source>
        <dbReference type="PROSITE" id="PS01124"/>
    </source>
</evidence>
<dbReference type="InterPro" id="IPR018062">
    <property type="entry name" value="HTH_AraC-typ_CS"/>
</dbReference>
<dbReference type="InterPro" id="IPR009057">
    <property type="entry name" value="Homeodomain-like_sf"/>
</dbReference>
<dbReference type="PRINTS" id="PR00032">
    <property type="entry name" value="HTHARAC"/>
</dbReference>
<dbReference type="Gene3D" id="3.30.450.20">
    <property type="entry name" value="PAS domain"/>
    <property type="match status" value="1"/>
</dbReference>
<dbReference type="SUPFAM" id="SSF46689">
    <property type="entry name" value="Homeodomain-like"/>
    <property type="match status" value="2"/>
</dbReference>
<dbReference type="SMART" id="SM00342">
    <property type="entry name" value="HTH_ARAC"/>
    <property type="match status" value="1"/>
</dbReference>
<name>A0ABT0KMH5_9GAMM</name>
<dbReference type="EMBL" id="JAKIKU010000003">
    <property type="protein sequence ID" value="MCL1045043.1"/>
    <property type="molecule type" value="Genomic_DNA"/>
</dbReference>
<accession>A0ABT0KMH5</accession>
<keyword evidence="1" id="KW-0805">Transcription regulation</keyword>
<keyword evidence="2" id="KW-0238">DNA-binding</keyword>
<keyword evidence="6" id="KW-1185">Reference proteome</keyword>
<evidence type="ECO:0000256" key="2">
    <source>
        <dbReference type="ARBA" id="ARBA00023125"/>
    </source>
</evidence>
<gene>
    <name evidence="5" type="ORF">L2737_06820</name>
</gene>
<dbReference type="RefSeq" id="WP_248955239.1">
    <property type="nucleotide sequence ID" value="NZ_JAKIKU010000003.1"/>
</dbReference>
<comment type="caution">
    <text evidence="5">The sequence shown here is derived from an EMBL/GenBank/DDBJ whole genome shotgun (WGS) entry which is preliminary data.</text>
</comment>
<protein>
    <submittedName>
        <fullName evidence="5">Helix-turn-helix domain-containing protein</fullName>
    </submittedName>
</protein>
<feature type="domain" description="HTH araC/xylS-type" evidence="4">
    <location>
        <begin position="140"/>
        <end position="238"/>
    </location>
</feature>
<evidence type="ECO:0000313" key="6">
    <source>
        <dbReference type="Proteomes" id="UP001202134"/>
    </source>
</evidence>
<reference evidence="5 6" key="1">
    <citation type="submission" date="2022-01" db="EMBL/GenBank/DDBJ databases">
        <title>Whole genome-based taxonomy of the Shewanellaceae.</title>
        <authorList>
            <person name="Martin-Rodriguez A.J."/>
        </authorList>
    </citation>
    <scope>NUCLEOTIDE SEQUENCE [LARGE SCALE GENOMIC DNA]</scope>
    <source>
        <strain evidence="5 6">DSM 24955</strain>
    </source>
</reference>